<accession>A0A7S1R493</accession>
<name>A0A7S1R493_NEODS</name>
<organism evidence="1">
    <name type="scientific">Neobodo designis</name>
    <name type="common">Flagellated protozoan</name>
    <name type="synonym">Bodo designis</name>
    <dbReference type="NCBI Taxonomy" id="312471"/>
    <lineage>
        <taxon>Eukaryota</taxon>
        <taxon>Discoba</taxon>
        <taxon>Euglenozoa</taxon>
        <taxon>Kinetoplastea</taxon>
        <taxon>Metakinetoplastina</taxon>
        <taxon>Neobodonida</taxon>
        <taxon>Neobodo</taxon>
    </lineage>
</organism>
<dbReference type="AlphaFoldDB" id="A0A7S1R493"/>
<gene>
    <name evidence="1" type="ORF">NDES1114_LOCUS35065</name>
</gene>
<proteinExistence type="predicted"/>
<dbReference type="EMBL" id="HBGF01052412">
    <property type="protein sequence ID" value="CAD9155246.1"/>
    <property type="molecule type" value="Transcribed_RNA"/>
</dbReference>
<evidence type="ECO:0000313" key="1">
    <source>
        <dbReference type="EMBL" id="CAD9155246.1"/>
    </source>
</evidence>
<protein>
    <submittedName>
        <fullName evidence="1">Uncharacterized protein</fullName>
    </submittedName>
</protein>
<sequence length="99" mass="11734">MGNNQSVNYMRGAVKLEHYHREADLQHQVAGQAFDKCVTQDHLTDRRIKLSPEEQRCISEYGRLYAQYARSAYRSFSQHYTLHEHQMMMRAQQEQMGGR</sequence>
<reference evidence="1" key="1">
    <citation type="submission" date="2021-01" db="EMBL/GenBank/DDBJ databases">
        <authorList>
            <person name="Corre E."/>
            <person name="Pelletier E."/>
            <person name="Niang G."/>
            <person name="Scheremetjew M."/>
            <person name="Finn R."/>
            <person name="Kale V."/>
            <person name="Holt S."/>
            <person name="Cochrane G."/>
            <person name="Meng A."/>
            <person name="Brown T."/>
            <person name="Cohen L."/>
        </authorList>
    </citation>
    <scope>NUCLEOTIDE SEQUENCE</scope>
    <source>
        <strain evidence="1">CCAP 1951/1</strain>
    </source>
</reference>